<accession>A0AAW1P0W9</accession>
<dbReference type="PANTHER" id="PTHR46509">
    <property type="entry name" value="PHOSPHOADENOSINE PHOSPHOSULFATE REDUCTASE"/>
    <property type="match status" value="1"/>
</dbReference>
<feature type="domain" description="Phosphoadenosine phosphosulphate reductase" evidence="1">
    <location>
        <begin position="49"/>
        <end position="177"/>
    </location>
</feature>
<dbReference type="GO" id="GO:0019379">
    <property type="term" value="P:sulfate assimilation, phosphoadenylyl sulfate reduction by phosphoadenylyl-sulfate reductase (thioredoxin)"/>
    <property type="evidence" value="ECO:0007669"/>
    <property type="project" value="TreeGrafter"/>
</dbReference>
<dbReference type="GO" id="GO:0005737">
    <property type="term" value="C:cytoplasm"/>
    <property type="evidence" value="ECO:0007669"/>
    <property type="project" value="TreeGrafter"/>
</dbReference>
<proteinExistence type="predicted"/>
<dbReference type="AlphaFoldDB" id="A0AAW1P0W9"/>
<dbReference type="Pfam" id="PF01507">
    <property type="entry name" value="PAPS_reduct"/>
    <property type="match status" value="1"/>
</dbReference>
<evidence type="ECO:0000313" key="3">
    <source>
        <dbReference type="Proteomes" id="UP001465755"/>
    </source>
</evidence>
<gene>
    <name evidence="2" type="ORF">WJX73_000633</name>
</gene>
<comment type="caution">
    <text evidence="2">The sequence shown here is derived from an EMBL/GenBank/DDBJ whole genome shotgun (WGS) entry which is preliminary data.</text>
</comment>
<protein>
    <recommendedName>
        <fullName evidence="1">Phosphoadenosine phosphosulphate reductase domain-containing protein</fullName>
    </recommendedName>
</protein>
<sequence length="226" mass="26025">MDRLLGATPVFTGLYYQLNFGNQGRIGWRTKPCQRYRQQLIHMSALCSHQLEDKYNFKAKVFHAKDLPDKKAYQAAHGSDLFIRDIDEYDRICKVEPFNRSLQETETDVMINGRRRDHGAERAQLEEFEDGHPVKSNPLAWWTFKDCFDYLDRHDLERHPLHSQGYPSVGDVHSTLPVPQDKWFEYGGERSGRFQGLKNADGTDKTECGIHVGGHDAESGLSNIRA</sequence>
<dbReference type="PANTHER" id="PTHR46509:SF2">
    <property type="entry name" value="PHOSPHOADENOSINE PHOSPHOSULFATE REDUCTASE"/>
    <property type="match status" value="1"/>
</dbReference>
<dbReference type="Gene3D" id="3.40.50.620">
    <property type="entry name" value="HUPs"/>
    <property type="match status" value="1"/>
</dbReference>
<name>A0AAW1P0W9_9CHLO</name>
<evidence type="ECO:0000259" key="1">
    <source>
        <dbReference type="Pfam" id="PF01507"/>
    </source>
</evidence>
<dbReference type="InterPro" id="IPR014729">
    <property type="entry name" value="Rossmann-like_a/b/a_fold"/>
</dbReference>
<dbReference type="SUPFAM" id="SSF52402">
    <property type="entry name" value="Adenine nucleotide alpha hydrolases-like"/>
    <property type="match status" value="1"/>
</dbReference>
<dbReference type="InterPro" id="IPR002500">
    <property type="entry name" value="PAPS_reduct_dom"/>
</dbReference>
<organism evidence="2 3">
    <name type="scientific">Symbiochloris irregularis</name>
    <dbReference type="NCBI Taxonomy" id="706552"/>
    <lineage>
        <taxon>Eukaryota</taxon>
        <taxon>Viridiplantae</taxon>
        <taxon>Chlorophyta</taxon>
        <taxon>core chlorophytes</taxon>
        <taxon>Trebouxiophyceae</taxon>
        <taxon>Trebouxiales</taxon>
        <taxon>Trebouxiaceae</taxon>
        <taxon>Symbiochloris</taxon>
    </lineage>
</organism>
<dbReference type="EMBL" id="JALJOQ010000076">
    <property type="protein sequence ID" value="KAK9801365.1"/>
    <property type="molecule type" value="Genomic_DNA"/>
</dbReference>
<keyword evidence="3" id="KW-1185">Reference proteome</keyword>
<reference evidence="2 3" key="1">
    <citation type="journal article" date="2024" name="Nat. Commun.">
        <title>Phylogenomics reveals the evolutionary origins of lichenization in chlorophyte algae.</title>
        <authorList>
            <person name="Puginier C."/>
            <person name="Libourel C."/>
            <person name="Otte J."/>
            <person name="Skaloud P."/>
            <person name="Haon M."/>
            <person name="Grisel S."/>
            <person name="Petersen M."/>
            <person name="Berrin J.G."/>
            <person name="Delaux P.M."/>
            <person name="Dal Grande F."/>
            <person name="Keller J."/>
        </authorList>
    </citation>
    <scope>NUCLEOTIDE SEQUENCE [LARGE SCALE GENOMIC DNA]</scope>
    <source>
        <strain evidence="2 3">SAG 2036</strain>
    </source>
</reference>
<dbReference type="Proteomes" id="UP001465755">
    <property type="component" value="Unassembled WGS sequence"/>
</dbReference>
<dbReference type="GO" id="GO:0004604">
    <property type="term" value="F:phosphoadenylyl-sulfate reductase (thioredoxin) activity"/>
    <property type="evidence" value="ECO:0007669"/>
    <property type="project" value="TreeGrafter"/>
</dbReference>
<evidence type="ECO:0000313" key="2">
    <source>
        <dbReference type="EMBL" id="KAK9801365.1"/>
    </source>
</evidence>